<evidence type="ECO:0000259" key="9">
    <source>
        <dbReference type="Pfam" id="PF16916"/>
    </source>
</evidence>
<evidence type="ECO:0000313" key="10">
    <source>
        <dbReference type="EMBL" id="VBB40006.1"/>
    </source>
</evidence>
<dbReference type="SUPFAM" id="SSF161111">
    <property type="entry name" value="Cation efflux protein transmembrane domain-like"/>
    <property type="match status" value="1"/>
</dbReference>
<evidence type="ECO:0000256" key="4">
    <source>
        <dbReference type="ARBA" id="ARBA00022692"/>
    </source>
</evidence>
<name>A0A652ZW49_9SPIR</name>
<dbReference type="Pfam" id="PF16916">
    <property type="entry name" value="ZT_dimer"/>
    <property type="match status" value="1"/>
</dbReference>
<dbReference type="InterPro" id="IPR027469">
    <property type="entry name" value="Cation_efflux_TMD_sf"/>
</dbReference>
<reference evidence="10" key="1">
    <citation type="submission" date="2018-07" db="EMBL/GenBank/DDBJ databases">
        <authorList>
            <consortium name="Genoscope - CEA"/>
            <person name="William W."/>
        </authorList>
    </citation>
    <scope>NUCLEOTIDE SEQUENCE</scope>
    <source>
        <strain evidence="10">IK1</strain>
    </source>
</reference>
<dbReference type="InterPro" id="IPR027470">
    <property type="entry name" value="Cation_efflux_CTD"/>
</dbReference>
<feature type="domain" description="Cation efflux protein cytoplasmic" evidence="9">
    <location>
        <begin position="209"/>
        <end position="286"/>
    </location>
</feature>
<feature type="transmembrane region" description="Helical" evidence="7">
    <location>
        <begin position="110"/>
        <end position="131"/>
    </location>
</feature>
<keyword evidence="3" id="KW-0813">Transport</keyword>
<dbReference type="AlphaFoldDB" id="A0A652ZW49"/>
<protein>
    <submittedName>
        <fullName evidence="10">Cation diffusion facilitator family transporter</fullName>
    </submittedName>
</protein>
<evidence type="ECO:0000256" key="6">
    <source>
        <dbReference type="ARBA" id="ARBA00023136"/>
    </source>
</evidence>
<evidence type="ECO:0000256" key="3">
    <source>
        <dbReference type="ARBA" id="ARBA00022448"/>
    </source>
</evidence>
<feature type="transmembrane region" description="Helical" evidence="7">
    <location>
        <begin position="158"/>
        <end position="177"/>
    </location>
</feature>
<feature type="transmembrane region" description="Helical" evidence="7">
    <location>
        <begin position="183"/>
        <end position="201"/>
    </location>
</feature>
<evidence type="ECO:0000256" key="7">
    <source>
        <dbReference type="SAM" id="Phobius"/>
    </source>
</evidence>
<accession>A0A652ZW49</accession>
<dbReference type="NCBIfam" id="TIGR01297">
    <property type="entry name" value="CDF"/>
    <property type="match status" value="1"/>
</dbReference>
<dbReference type="GO" id="GO:0016020">
    <property type="term" value="C:membrane"/>
    <property type="evidence" value="ECO:0007669"/>
    <property type="project" value="UniProtKB-SubCell"/>
</dbReference>
<evidence type="ECO:0000256" key="1">
    <source>
        <dbReference type="ARBA" id="ARBA00004141"/>
    </source>
</evidence>
<dbReference type="Gene3D" id="1.20.1510.10">
    <property type="entry name" value="Cation efflux protein transmembrane domain"/>
    <property type="match status" value="1"/>
</dbReference>
<dbReference type="GO" id="GO:0008324">
    <property type="term" value="F:monoatomic cation transmembrane transporter activity"/>
    <property type="evidence" value="ECO:0007669"/>
    <property type="project" value="InterPro"/>
</dbReference>
<dbReference type="SUPFAM" id="SSF160240">
    <property type="entry name" value="Cation efflux protein cytoplasmic domain-like"/>
    <property type="match status" value="1"/>
</dbReference>
<dbReference type="Pfam" id="PF01545">
    <property type="entry name" value="Cation_efflux"/>
    <property type="match status" value="1"/>
</dbReference>
<gene>
    <name evidence="10" type="ORF">TRIP_E260005</name>
</gene>
<sequence>MDAEKRRLGYREGVISSVLNTVLFGLKFWVGTAVGSVAMIADAWHTLSDTLTSLVVILGFWISSKPKDDEHPFGHGRAELIASVIIGTLLGVVGVNFLKESWNQLGEHQAVEYSTISIIVFGISVAGKEVLARYSIWAGRKVNAQSLLADGWHHRSDALASALIIVGALFGARFWWIDGVLGMGVSALILYAAVDIIRGAVNTLMGEKPDAELIDKVRAIVDSTLPGSSKLHHIHLHTYGDQKEMTLHIRLPAQMSLHDAHSITFAIEDRIRKELNIEATIHPEPERRS</sequence>
<evidence type="ECO:0000259" key="8">
    <source>
        <dbReference type="Pfam" id="PF01545"/>
    </source>
</evidence>
<evidence type="ECO:0000256" key="5">
    <source>
        <dbReference type="ARBA" id="ARBA00022989"/>
    </source>
</evidence>
<feature type="transmembrane region" description="Helical" evidence="7">
    <location>
        <begin position="21"/>
        <end position="41"/>
    </location>
</feature>
<feature type="domain" description="Cation efflux protein transmembrane" evidence="8">
    <location>
        <begin position="14"/>
        <end position="205"/>
    </location>
</feature>
<feature type="transmembrane region" description="Helical" evidence="7">
    <location>
        <begin position="47"/>
        <end position="64"/>
    </location>
</feature>
<dbReference type="InterPro" id="IPR050291">
    <property type="entry name" value="CDF_Transporter"/>
</dbReference>
<proteinExistence type="inferred from homology"/>
<comment type="similarity">
    <text evidence="2">Belongs to the cation diffusion facilitator (CDF) transporter (TC 2.A.4) family.</text>
</comment>
<comment type="subcellular location">
    <subcellularLocation>
        <location evidence="1">Membrane</location>
        <topology evidence="1">Multi-pass membrane protein</topology>
    </subcellularLocation>
</comment>
<dbReference type="InterPro" id="IPR036837">
    <property type="entry name" value="Cation_efflux_CTD_sf"/>
</dbReference>
<keyword evidence="4 7" id="KW-0812">Transmembrane</keyword>
<dbReference type="EMBL" id="UPXP01000019">
    <property type="protein sequence ID" value="VBB40006.1"/>
    <property type="molecule type" value="Genomic_DNA"/>
</dbReference>
<organism evidence="10">
    <name type="scientific">uncultured Spirochaetota bacterium</name>
    <dbReference type="NCBI Taxonomy" id="460511"/>
    <lineage>
        <taxon>Bacteria</taxon>
        <taxon>Pseudomonadati</taxon>
        <taxon>Spirochaetota</taxon>
        <taxon>environmental samples</taxon>
    </lineage>
</organism>
<dbReference type="InterPro" id="IPR058533">
    <property type="entry name" value="Cation_efflux_TM"/>
</dbReference>
<keyword evidence="5 7" id="KW-1133">Transmembrane helix</keyword>
<evidence type="ECO:0000256" key="2">
    <source>
        <dbReference type="ARBA" id="ARBA00008114"/>
    </source>
</evidence>
<keyword evidence="6 7" id="KW-0472">Membrane</keyword>
<dbReference type="FunFam" id="1.20.1510.10:FF:000006">
    <property type="entry name" value="Divalent cation efflux transporter"/>
    <property type="match status" value="1"/>
</dbReference>
<dbReference type="PANTHER" id="PTHR43840">
    <property type="entry name" value="MITOCHONDRIAL METAL TRANSPORTER 1-RELATED"/>
    <property type="match status" value="1"/>
</dbReference>
<dbReference type="PANTHER" id="PTHR43840:SF15">
    <property type="entry name" value="MITOCHONDRIAL METAL TRANSPORTER 1-RELATED"/>
    <property type="match status" value="1"/>
</dbReference>
<dbReference type="Gene3D" id="3.30.70.1350">
    <property type="entry name" value="Cation efflux protein, cytoplasmic domain"/>
    <property type="match status" value="1"/>
</dbReference>
<feature type="transmembrane region" description="Helical" evidence="7">
    <location>
        <begin position="76"/>
        <end position="98"/>
    </location>
</feature>
<dbReference type="InterPro" id="IPR002524">
    <property type="entry name" value="Cation_efflux"/>
</dbReference>